<sequence length="440" mass="49638">MIQSIIPNCSLIYCSHCRKLIQVPLPTDSPVTDLEVKCAYCVKNFLVTASSLSQHKISFEPVVLAQTAAPSTQRNAQSTSTNYPKPDSGLNAKPKAGKGSDASPLQTEYYEHLNVSPTATQAEIKKAYYLLALKYHPDKNKEPEAEVLFKQISQAYQILSDPKKRHEYNLYGATKDSEDVLDATFFFNMMFGGGKFTDMIGELNIIKDFNNIIEENEDADLERKNTEERKRMEEQALVNKERVQNLSEKLITTISIYVENNNPDEAEAAEAFSKQMSIKAEEIKSEPYGVELLHAIGHIYYFRANKYLEKHEFMGSIRGVYQSFKETGEIIGGAYTIIKAALDLNRTYQQLNEAEKRGISDEERAKLQDEAMRKGLEAMWSGGKLEIESILRDVCDKVLYDPTITKATSKKRALALKILGNTYTSVLPDPNAEHNPFMPI</sequence>
<dbReference type="InterPro" id="IPR026894">
    <property type="entry name" value="DnaJ_X"/>
</dbReference>
<name>A0A2T9Y6R8_9FUNG</name>
<organism evidence="4 5">
    <name type="scientific">Smittium simulii</name>
    <dbReference type="NCBI Taxonomy" id="133385"/>
    <lineage>
        <taxon>Eukaryota</taxon>
        <taxon>Fungi</taxon>
        <taxon>Fungi incertae sedis</taxon>
        <taxon>Zoopagomycota</taxon>
        <taxon>Kickxellomycotina</taxon>
        <taxon>Harpellomycetes</taxon>
        <taxon>Harpellales</taxon>
        <taxon>Legeriomycetaceae</taxon>
        <taxon>Smittium</taxon>
    </lineage>
</organism>
<evidence type="ECO:0000313" key="5">
    <source>
        <dbReference type="Proteomes" id="UP000245383"/>
    </source>
</evidence>
<dbReference type="PRINTS" id="PR00625">
    <property type="entry name" value="JDOMAIN"/>
</dbReference>
<protein>
    <recommendedName>
        <fullName evidence="3">J domain-containing protein</fullName>
    </recommendedName>
</protein>
<dbReference type="EMBL" id="MBFR01000424">
    <property type="protein sequence ID" value="PVU88008.1"/>
    <property type="molecule type" value="Genomic_DNA"/>
</dbReference>
<feature type="domain" description="J" evidence="3">
    <location>
        <begin position="108"/>
        <end position="172"/>
    </location>
</feature>
<dbReference type="Pfam" id="PF14308">
    <property type="entry name" value="DnaJ-X"/>
    <property type="match status" value="1"/>
</dbReference>
<dbReference type="Proteomes" id="UP000245383">
    <property type="component" value="Unassembled WGS sequence"/>
</dbReference>
<dbReference type="OrthoDB" id="552049at2759"/>
<comment type="caution">
    <text evidence="4">The sequence shown here is derived from an EMBL/GenBank/DDBJ whole genome shotgun (WGS) entry which is preliminary data.</text>
</comment>
<dbReference type="Gene3D" id="1.10.287.110">
    <property type="entry name" value="DnaJ domain"/>
    <property type="match status" value="1"/>
</dbReference>
<keyword evidence="5" id="KW-1185">Reference proteome</keyword>
<dbReference type="SMART" id="SM00271">
    <property type="entry name" value="DnaJ"/>
    <property type="match status" value="1"/>
</dbReference>
<dbReference type="PANTHER" id="PTHR44924:SF1">
    <property type="entry name" value="DNAJ SUBFAMILY A MEMBER 2"/>
    <property type="match status" value="1"/>
</dbReference>
<gene>
    <name evidence="4" type="ORF">BB561_006071</name>
</gene>
<dbReference type="InterPro" id="IPR036869">
    <property type="entry name" value="J_dom_sf"/>
</dbReference>
<feature type="compositionally biased region" description="Polar residues" evidence="2">
    <location>
        <begin position="70"/>
        <end position="83"/>
    </location>
</feature>
<feature type="region of interest" description="Disordered" evidence="2">
    <location>
        <begin position="70"/>
        <end position="103"/>
    </location>
</feature>
<evidence type="ECO:0000259" key="3">
    <source>
        <dbReference type="PROSITE" id="PS50076"/>
    </source>
</evidence>
<feature type="coiled-coil region" evidence="1">
    <location>
        <begin position="209"/>
        <end position="249"/>
    </location>
</feature>
<dbReference type="PROSITE" id="PS00636">
    <property type="entry name" value="DNAJ_1"/>
    <property type="match status" value="1"/>
</dbReference>
<evidence type="ECO:0000256" key="1">
    <source>
        <dbReference type="SAM" id="Coils"/>
    </source>
</evidence>
<dbReference type="InterPro" id="IPR018253">
    <property type="entry name" value="DnaJ_domain_CS"/>
</dbReference>
<proteinExistence type="predicted"/>
<reference evidence="4 5" key="1">
    <citation type="journal article" date="2018" name="MBio">
        <title>Comparative Genomics Reveals the Core Gene Toolbox for the Fungus-Insect Symbiosis.</title>
        <authorList>
            <person name="Wang Y."/>
            <person name="Stata M."/>
            <person name="Wang W."/>
            <person name="Stajich J.E."/>
            <person name="White M.M."/>
            <person name="Moncalvo J.M."/>
        </authorList>
    </citation>
    <scope>NUCLEOTIDE SEQUENCE [LARGE SCALE GENOMIC DNA]</scope>
    <source>
        <strain evidence="4 5">SWE-8-4</strain>
    </source>
</reference>
<dbReference type="Pfam" id="PF00226">
    <property type="entry name" value="DnaJ"/>
    <property type="match status" value="1"/>
</dbReference>
<dbReference type="CDD" id="cd06257">
    <property type="entry name" value="DnaJ"/>
    <property type="match status" value="1"/>
</dbReference>
<dbReference type="AlphaFoldDB" id="A0A2T9Y6R8"/>
<dbReference type="InterPro" id="IPR001623">
    <property type="entry name" value="DnaJ_domain"/>
</dbReference>
<accession>A0A2T9Y6R8</accession>
<dbReference type="PANTHER" id="PTHR44924">
    <property type="entry name" value="DNAJ SUBFAMILY A MEMBER 2"/>
    <property type="match status" value="1"/>
</dbReference>
<dbReference type="SUPFAM" id="SSF46565">
    <property type="entry name" value="Chaperone J-domain"/>
    <property type="match status" value="1"/>
</dbReference>
<dbReference type="STRING" id="133385.A0A2T9Y6R8"/>
<evidence type="ECO:0000256" key="2">
    <source>
        <dbReference type="SAM" id="MobiDB-lite"/>
    </source>
</evidence>
<evidence type="ECO:0000313" key="4">
    <source>
        <dbReference type="EMBL" id="PVU88008.1"/>
    </source>
</evidence>
<dbReference type="PROSITE" id="PS50076">
    <property type="entry name" value="DNAJ_2"/>
    <property type="match status" value="1"/>
</dbReference>
<keyword evidence="1" id="KW-0175">Coiled coil</keyword>